<dbReference type="PATRIC" id="fig|796385.3.peg.417"/>
<reference evidence="3" key="1">
    <citation type="submission" date="2014-06" db="EMBL/GenBank/DDBJ databases">
        <title>The complete genome sequence of Methanosarcina barkeri CM1.</title>
        <authorList>
            <consortium name="Pastoral Greenhouse Gas Research Consortium"/>
            <person name="Lambie S.C."/>
            <person name="Leahy S.C."/>
            <person name="Kelly W.J."/>
            <person name="Li D."/>
            <person name="Reilly K."/>
            <person name="Attwood G.T."/>
            <person name="Altermann E."/>
        </authorList>
    </citation>
    <scope>NUCLEOTIDE SEQUENCE [LARGE SCALE GENOMIC DNA]</scope>
    <source>
        <strain evidence="3">CM1</strain>
    </source>
</reference>
<dbReference type="AlphaFoldDB" id="A0A0G3C634"/>
<gene>
    <name evidence="2" type="ORF">MCM1_0341</name>
</gene>
<dbReference type="EMBL" id="CP008746">
    <property type="protein sequence ID" value="AKJ37449.1"/>
    <property type="molecule type" value="Genomic_DNA"/>
</dbReference>
<organism evidence="2 3">
    <name type="scientific">Methanosarcina barkeri CM1</name>
    <dbReference type="NCBI Taxonomy" id="796385"/>
    <lineage>
        <taxon>Archaea</taxon>
        <taxon>Methanobacteriati</taxon>
        <taxon>Methanobacteriota</taxon>
        <taxon>Stenosarchaea group</taxon>
        <taxon>Methanomicrobia</taxon>
        <taxon>Methanosarcinales</taxon>
        <taxon>Methanosarcinaceae</taxon>
        <taxon>Methanosarcina</taxon>
    </lineage>
</organism>
<protein>
    <submittedName>
        <fullName evidence="2">Uncharacterized protein</fullName>
    </submittedName>
</protein>
<feature type="compositionally biased region" description="Basic and acidic residues" evidence="1">
    <location>
        <begin position="56"/>
        <end position="66"/>
    </location>
</feature>
<dbReference type="Proteomes" id="UP000035331">
    <property type="component" value="Chromosome"/>
</dbReference>
<reference evidence="2 3" key="2">
    <citation type="journal article" date="2015" name="Stand. Genomic Sci.">
        <title>The complete genome sequence of the rumen methanogen Methanosarcina barkeri CM1.</title>
        <authorList>
            <person name="Lambie S.C."/>
            <person name="Kelly W.J."/>
            <person name="Leahy S.C."/>
            <person name="Li D."/>
            <person name="Reilly K."/>
            <person name="McAllister T.A."/>
            <person name="Valle E.R."/>
            <person name="Attwood G.T."/>
            <person name="Altermann E."/>
        </authorList>
    </citation>
    <scope>NUCLEOTIDE SEQUENCE [LARGE SCALE GENOMIC DNA]</scope>
    <source>
        <strain evidence="2 3">CM1</strain>
    </source>
</reference>
<evidence type="ECO:0000256" key="1">
    <source>
        <dbReference type="SAM" id="MobiDB-lite"/>
    </source>
</evidence>
<evidence type="ECO:0000313" key="2">
    <source>
        <dbReference type="EMBL" id="AKJ37449.1"/>
    </source>
</evidence>
<evidence type="ECO:0000313" key="3">
    <source>
        <dbReference type="Proteomes" id="UP000035331"/>
    </source>
</evidence>
<sequence>MLFIVYINLLRIDEQRSLDKQQLVQLSNDVFEQCSLRKFHMPAKKCVQDKQTSIKQDNKGEIHDFSVPKTHGN</sequence>
<accession>A0A0G3C634</accession>
<feature type="region of interest" description="Disordered" evidence="1">
    <location>
        <begin position="50"/>
        <end position="73"/>
    </location>
</feature>
<proteinExistence type="predicted"/>
<name>A0A0G3C634_METBA</name>